<dbReference type="AlphaFoldDB" id="M0L6E5"/>
<protein>
    <submittedName>
        <fullName evidence="1">Uncharacterized protein</fullName>
    </submittedName>
</protein>
<comment type="caution">
    <text evidence="1">The sequence shown here is derived from an EMBL/GenBank/DDBJ whole genome shotgun (WGS) entry which is preliminary data.</text>
</comment>
<sequence length="108" mass="12349">MLFIGRGAGIHHPLWDTDDDDVWRDIIPVKEIDSVLYNIEEIVHSFTDGVLLLHSFNVVIPNRKSPASLSMYRNFQPRVFPDTRVGDLLRLVLISGMNPDFHIPKQGL</sequence>
<name>M0L6E5_HALJT</name>
<proteinExistence type="predicted"/>
<keyword evidence="2" id="KW-1185">Reference proteome</keyword>
<dbReference type="EMBL" id="AOLY01000039">
    <property type="protein sequence ID" value="EMA29106.1"/>
    <property type="molecule type" value="Genomic_DNA"/>
</dbReference>
<dbReference type="Proteomes" id="UP000011524">
    <property type="component" value="Unassembled WGS sequence"/>
</dbReference>
<evidence type="ECO:0000313" key="2">
    <source>
        <dbReference type="Proteomes" id="UP000011524"/>
    </source>
</evidence>
<evidence type="ECO:0000313" key="1">
    <source>
        <dbReference type="EMBL" id="EMA29106.1"/>
    </source>
</evidence>
<gene>
    <name evidence="1" type="ORF">C444_17118</name>
</gene>
<accession>M0L6E5</accession>
<organism evidence="1 2">
    <name type="scientific">Haloarcula japonica (strain ATCC 49778 / DSM 6131 / JCM 7785 / NBRC 101032 / NCIMB 13157 / TR-1)</name>
    <dbReference type="NCBI Taxonomy" id="1227453"/>
    <lineage>
        <taxon>Archaea</taxon>
        <taxon>Methanobacteriati</taxon>
        <taxon>Methanobacteriota</taxon>
        <taxon>Stenosarchaea group</taxon>
        <taxon>Halobacteria</taxon>
        <taxon>Halobacteriales</taxon>
        <taxon>Haloarculaceae</taxon>
        <taxon>Haloarcula</taxon>
    </lineage>
</organism>
<reference evidence="1 2" key="1">
    <citation type="journal article" date="2014" name="PLoS Genet.">
        <title>Phylogenetically driven sequencing of extremely halophilic archaea reveals strategies for static and dynamic osmo-response.</title>
        <authorList>
            <person name="Becker E.A."/>
            <person name="Seitzer P.M."/>
            <person name="Tritt A."/>
            <person name="Larsen D."/>
            <person name="Krusor M."/>
            <person name="Yao A.I."/>
            <person name="Wu D."/>
            <person name="Madern D."/>
            <person name="Eisen J.A."/>
            <person name="Darling A.E."/>
            <person name="Facciotti M.T."/>
        </authorList>
    </citation>
    <scope>NUCLEOTIDE SEQUENCE [LARGE SCALE GENOMIC DNA]</scope>
    <source>
        <strain evidence="2">ATCC 49778 / DSM 6131 / JCM 7785 / NBRC 101032 / NCIMB 13157 / TR-1</strain>
    </source>
</reference>